<feature type="transmembrane region" description="Helical" evidence="16">
    <location>
        <begin position="158"/>
        <end position="176"/>
    </location>
</feature>
<dbReference type="PANTHER" id="PTHR14269:SF60">
    <property type="entry name" value="CARDIOLIPIN SYNTHASE (CMP-FORMING)"/>
    <property type="match status" value="1"/>
</dbReference>
<dbReference type="GO" id="GO:0032049">
    <property type="term" value="P:cardiolipin biosynthetic process"/>
    <property type="evidence" value="ECO:0007669"/>
    <property type="project" value="TreeGrafter"/>
</dbReference>
<dbReference type="InterPro" id="IPR043130">
    <property type="entry name" value="CDP-OH_PTrfase_TM_dom"/>
</dbReference>
<dbReference type="AlphaFoldDB" id="A0A7V4G7V0"/>
<organism evidence="17">
    <name type="scientific">Desulfobacca acetoxidans</name>
    <dbReference type="NCBI Taxonomy" id="60893"/>
    <lineage>
        <taxon>Bacteria</taxon>
        <taxon>Pseudomonadati</taxon>
        <taxon>Thermodesulfobacteriota</taxon>
        <taxon>Desulfobaccia</taxon>
        <taxon>Desulfobaccales</taxon>
        <taxon>Desulfobaccaceae</taxon>
        <taxon>Desulfobacca</taxon>
    </lineage>
</organism>
<keyword evidence="9 16" id="KW-1133">Transmembrane helix</keyword>
<dbReference type="GO" id="GO:0043337">
    <property type="term" value="F:cardiolipin synthase (CMP-forming)"/>
    <property type="evidence" value="ECO:0007669"/>
    <property type="project" value="TreeGrafter"/>
</dbReference>
<feature type="transmembrane region" description="Helical" evidence="16">
    <location>
        <begin position="38"/>
        <end position="56"/>
    </location>
</feature>
<name>A0A7V4G7V0_9BACT</name>
<evidence type="ECO:0000256" key="6">
    <source>
        <dbReference type="ARBA" id="ARBA00022516"/>
    </source>
</evidence>
<evidence type="ECO:0000256" key="13">
    <source>
        <dbReference type="ARBA" id="ARBA00023264"/>
    </source>
</evidence>
<dbReference type="EC" id="2.7.8.5" evidence="4"/>
<comment type="subcellular location">
    <subcellularLocation>
        <location evidence="1">Membrane</location>
        <topology evidence="1">Multi-pass membrane protein</topology>
    </subcellularLocation>
</comment>
<evidence type="ECO:0000256" key="7">
    <source>
        <dbReference type="ARBA" id="ARBA00022679"/>
    </source>
</evidence>
<feature type="transmembrane region" description="Helical" evidence="16">
    <location>
        <begin position="95"/>
        <end position="115"/>
    </location>
</feature>
<dbReference type="InterPro" id="IPR050324">
    <property type="entry name" value="CDP-alcohol_PTase-I"/>
</dbReference>
<protein>
    <recommendedName>
        <fullName evidence="5">CDP-diacylglycerol--glycerol-3-phosphate 3-phosphatidyltransferase</fullName>
        <ecNumber evidence="4">2.7.8.5</ecNumber>
    </recommendedName>
</protein>
<feature type="transmembrane region" description="Helical" evidence="16">
    <location>
        <begin position="12"/>
        <end position="32"/>
    </location>
</feature>
<keyword evidence="6" id="KW-0444">Lipid biosynthesis</keyword>
<evidence type="ECO:0000256" key="3">
    <source>
        <dbReference type="ARBA" id="ARBA00010441"/>
    </source>
</evidence>
<evidence type="ECO:0000256" key="5">
    <source>
        <dbReference type="ARBA" id="ARBA00014944"/>
    </source>
</evidence>
<dbReference type="InterPro" id="IPR004570">
    <property type="entry name" value="Phosphatidylglycerol_P_synth"/>
</dbReference>
<accession>A0A7V4G7V0</accession>
<dbReference type="InterPro" id="IPR048254">
    <property type="entry name" value="CDP_ALCOHOL_P_TRANSF_CS"/>
</dbReference>
<keyword evidence="8 16" id="KW-0812">Transmembrane</keyword>
<evidence type="ECO:0000256" key="15">
    <source>
        <dbReference type="RuleBase" id="RU003750"/>
    </source>
</evidence>
<dbReference type="GO" id="GO:0016020">
    <property type="term" value="C:membrane"/>
    <property type="evidence" value="ECO:0007669"/>
    <property type="project" value="UniProtKB-SubCell"/>
</dbReference>
<keyword evidence="12" id="KW-0594">Phospholipid biosynthesis</keyword>
<comment type="caution">
    <text evidence="17">The sequence shown here is derived from an EMBL/GenBank/DDBJ whole genome shotgun (WGS) entry which is preliminary data.</text>
</comment>
<comment type="similarity">
    <text evidence="3 15">Belongs to the CDP-alcohol phosphatidyltransferase class-I family.</text>
</comment>
<dbReference type="PIRSF" id="PIRSF000847">
    <property type="entry name" value="Phos_ph_gly_syn"/>
    <property type="match status" value="1"/>
</dbReference>
<dbReference type="Pfam" id="PF01066">
    <property type="entry name" value="CDP-OH_P_transf"/>
    <property type="match status" value="1"/>
</dbReference>
<dbReference type="InterPro" id="IPR000462">
    <property type="entry name" value="CDP-OH_P_trans"/>
</dbReference>
<sequence length="194" mass="21226">MSEPDSAHHLTIPNLITLIRILLTPLFIIFLIQKRYPQAFAVFLAAGISDLLDGLVARMWRQRSPLGIILDPLADKLLMSASFVTLGIMRLIPGWLTVVVLSRDLILMVGVLVFRLVDYPLVIRPSLAGKLTTTLQITVVLLVLMGKTWSMPGPVLPLIFWAAGGLTVISGLHYILRALAQVAQAEAAPEKDDG</sequence>
<keyword evidence="10" id="KW-0443">Lipid metabolism</keyword>
<evidence type="ECO:0000256" key="11">
    <source>
        <dbReference type="ARBA" id="ARBA00023136"/>
    </source>
</evidence>
<evidence type="ECO:0000256" key="16">
    <source>
        <dbReference type="SAM" id="Phobius"/>
    </source>
</evidence>
<dbReference type="PANTHER" id="PTHR14269">
    <property type="entry name" value="CDP-DIACYLGLYCEROL--GLYCEROL-3-PHOSPHATE 3-PHOSPHATIDYLTRANSFERASE-RELATED"/>
    <property type="match status" value="1"/>
</dbReference>
<dbReference type="PROSITE" id="PS00379">
    <property type="entry name" value="CDP_ALCOHOL_P_TRANSF"/>
    <property type="match status" value="1"/>
</dbReference>
<evidence type="ECO:0000256" key="12">
    <source>
        <dbReference type="ARBA" id="ARBA00023209"/>
    </source>
</evidence>
<keyword evidence="13" id="KW-1208">Phospholipid metabolism</keyword>
<evidence type="ECO:0000256" key="1">
    <source>
        <dbReference type="ARBA" id="ARBA00004141"/>
    </source>
</evidence>
<reference evidence="17" key="1">
    <citation type="journal article" date="2020" name="mSystems">
        <title>Genome- and Community-Level Interaction Insights into Carbon Utilization and Element Cycling Functions of Hydrothermarchaeota in Hydrothermal Sediment.</title>
        <authorList>
            <person name="Zhou Z."/>
            <person name="Liu Y."/>
            <person name="Xu W."/>
            <person name="Pan J."/>
            <person name="Luo Z.H."/>
            <person name="Li M."/>
        </authorList>
    </citation>
    <scope>NUCLEOTIDE SEQUENCE [LARGE SCALE GENOMIC DNA]</scope>
    <source>
        <strain evidence="17">SpSt-548</strain>
    </source>
</reference>
<keyword evidence="7 15" id="KW-0808">Transferase</keyword>
<evidence type="ECO:0000313" key="17">
    <source>
        <dbReference type="EMBL" id="HGS05020.1"/>
    </source>
</evidence>
<dbReference type="EMBL" id="DSXI01000277">
    <property type="protein sequence ID" value="HGS05020.1"/>
    <property type="molecule type" value="Genomic_DNA"/>
</dbReference>
<evidence type="ECO:0000256" key="4">
    <source>
        <dbReference type="ARBA" id="ARBA00013170"/>
    </source>
</evidence>
<evidence type="ECO:0000256" key="14">
    <source>
        <dbReference type="ARBA" id="ARBA00048586"/>
    </source>
</evidence>
<comment type="catalytic activity">
    <reaction evidence="14">
        <text>a CDP-1,2-diacyl-sn-glycerol + sn-glycerol 3-phosphate = a 1,2-diacyl-sn-glycero-3-phospho-(1'-sn-glycero-3'-phosphate) + CMP + H(+)</text>
        <dbReference type="Rhea" id="RHEA:12593"/>
        <dbReference type="ChEBI" id="CHEBI:15378"/>
        <dbReference type="ChEBI" id="CHEBI:57597"/>
        <dbReference type="ChEBI" id="CHEBI:58332"/>
        <dbReference type="ChEBI" id="CHEBI:60110"/>
        <dbReference type="ChEBI" id="CHEBI:60377"/>
        <dbReference type="EC" id="2.7.8.5"/>
    </reaction>
</comment>
<dbReference type="Gene3D" id="1.20.120.1760">
    <property type="match status" value="1"/>
</dbReference>
<dbReference type="GO" id="GO:0008444">
    <property type="term" value="F:CDP-diacylglycerol-glycerol-3-phosphate 3-phosphatidyltransferase activity"/>
    <property type="evidence" value="ECO:0007669"/>
    <property type="project" value="UniProtKB-EC"/>
</dbReference>
<comment type="pathway">
    <text evidence="2">Phospholipid metabolism; phosphatidylglycerol biosynthesis; phosphatidylglycerol from CDP-diacylglycerol: step 1/2.</text>
</comment>
<feature type="transmembrane region" description="Helical" evidence="16">
    <location>
        <begin position="127"/>
        <end position="146"/>
    </location>
</feature>
<evidence type="ECO:0000256" key="2">
    <source>
        <dbReference type="ARBA" id="ARBA00005042"/>
    </source>
</evidence>
<keyword evidence="11 16" id="KW-0472">Membrane</keyword>
<evidence type="ECO:0000256" key="10">
    <source>
        <dbReference type="ARBA" id="ARBA00023098"/>
    </source>
</evidence>
<evidence type="ECO:0000256" key="8">
    <source>
        <dbReference type="ARBA" id="ARBA00022692"/>
    </source>
</evidence>
<evidence type="ECO:0000256" key="9">
    <source>
        <dbReference type="ARBA" id="ARBA00022989"/>
    </source>
</evidence>
<gene>
    <name evidence="17" type="ORF">ENT08_04665</name>
</gene>
<proteinExistence type="inferred from homology"/>